<name>A0A098LD14_9BACT</name>
<evidence type="ECO:0000256" key="3">
    <source>
        <dbReference type="ARBA" id="ARBA00022723"/>
    </source>
</evidence>
<dbReference type="InterPro" id="IPR008205">
    <property type="entry name" value="GGGP_HepGP_synthase"/>
</dbReference>
<dbReference type="STRING" id="153721.MYP_2024"/>
<keyword evidence="5 9" id="KW-0443">Lipid metabolism</keyword>
<proteinExistence type="inferred from homology"/>
<dbReference type="GO" id="GO:0047294">
    <property type="term" value="F:phosphoglycerol geranylgeranyltransferase activity"/>
    <property type="evidence" value="ECO:0007669"/>
    <property type="project" value="UniProtKB-UniRule"/>
</dbReference>
<keyword evidence="4 9" id="KW-0460">Magnesium</keyword>
<dbReference type="Gene3D" id="3.20.20.390">
    <property type="entry name" value="FMN-linked oxidoreductases"/>
    <property type="match status" value="1"/>
</dbReference>
<dbReference type="Proteomes" id="UP000030185">
    <property type="component" value="Unassembled WGS sequence"/>
</dbReference>
<dbReference type="PANTHER" id="PTHR40029">
    <property type="match status" value="1"/>
</dbReference>
<feature type="binding site" evidence="9">
    <location>
        <position position="21"/>
    </location>
    <ligand>
        <name>Mg(2+)</name>
        <dbReference type="ChEBI" id="CHEBI:18420"/>
    </ligand>
</feature>
<dbReference type="InterPro" id="IPR038597">
    <property type="entry name" value="GGGP/HepGP_synthase_sf"/>
</dbReference>
<keyword evidence="7 9" id="KW-1208">Phospholipid metabolism</keyword>
<dbReference type="HAMAP" id="MF_00112">
    <property type="entry name" value="GGGP_HepGP_synthase"/>
    <property type="match status" value="1"/>
</dbReference>
<dbReference type="EC" id="2.5.1.41" evidence="9"/>
<evidence type="ECO:0000256" key="9">
    <source>
        <dbReference type="HAMAP-Rule" id="MF_00112"/>
    </source>
</evidence>
<dbReference type="Pfam" id="PF01884">
    <property type="entry name" value="PcrB"/>
    <property type="match status" value="1"/>
</dbReference>
<dbReference type="GO" id="GO:0005737">
    <property type="term" value="C:cytoplasm"/>
    <property type="evidence" value="ECO:0007669"/>
    <property type="project" value="InterPro"/>
</dbReference>
<dbReference type="eggNOG" id="COG1646">
    <property type="taxonomic scope" value="Bacteria"/>
</dbReference>
<feature type="binding site" evidence="9">
    <location>
        <begin position="170"/>
        <end position="176"/>
    </location>
    <ligand>
        <name>sn-glycerol 1-phosphate</name>
        <dbReference type="ChEBI" id="CHEBI:57685"/>
    </ligand>
</feature>
<keyword evidence="3 9" id="KW-0479">Metal-binding</keyword>
<evidence type="ECO:0000313" key="10">
    <source>
        <dbReference type="EMBL" id="GAL84796.1"/>
    </source>
</evidence>
<dbReference type="GO" id="GO:0120536">
    <property type="term" value="F:heptaprenylglyceryl phosphate synthase activity"/>
    <property type="evidence" value="ECO:0007669"/>
    <property type="project" value="UniProtKB-ARBA"/>
</dbReference>
<dbReference type="PANTHER" id="PTHR40029:SF2">
    <property type="entry name" value="HEPTAPRENYLGLYCERYL PHOSPHATE SYNTHASE"/>
    <property type="match status" value="1"/>
</dbReference>
<comment type="caution">
    <text evidence="10">The sequence shown here is derived from an EMBL/GenBank/DDBJ whole genome shotgun (WGS) entry which is preliminary data.</text>
</comment>
<keyword evidence="1 9" id="KW-0444">Lipid biosynthesis</keyword>
<comment type="catalytic activity">
    <reaction evidence="8 9">
        <text>sn-glycerol 1-phosphate + (2E,6E,10E)-geranylgeranyl diphosphate = sn-3-O-(geranylgeranyl)glycerol 1-phosphate + diphosphate</text>
        <dbReference type="Rhea" id="RHEA:23404"/>
        <dbReference type="ChEBI" id="CHEBI:33019"/>
        <dbReference type="ChEBI" id="CHEBI:57677"/>
        <dbReference type="ChEBI" id="CHEBI:57685"/>
        <dbReference type="ChEBI" id="CHEBI:58756"/>
        <dbReference type="EC" id="2.5.1.41"/>
    </reaction>
</comment>
<dbReference type="NCBIfam" id="NF003198">
    <property type="entry name" value="PRK04169.1-2"/>
    <property type="match status" value="1"/>
</dbReference>
<evidence type="ECO:0000256" key="1">
    <source>
        <dbReference type="ARBA" id="ARBA00022516"/>
    </source>
</evidence>
<dbReference type="NCBIfam" id="TIGR01768">
    <property type="entry name" value="GGGP-family"/>
    <property type="match status" value="1"/>
</dbReference>
<dbReference type="EMBL" id="BBLT01000003">
    <property type="protein sequence ID" value="GAL84796.1"/>
    <property type="molecule type" value="Genomic_DNA"/>
</dbReference>
<evidence type="ECO:0000313" key="11">
    <source>
        <dbReference type="Proteomes" id="UP000030185"/>
    </source>
</evidence>
<gene>
    <name evidence="10" type="ORF">MYP_2024</name>
</gene>
<comment type="similarity">
    <text evidence="9">Belongs to the GGGP/HepGP synthase family. Group II subfamily.</text>
</comment>
<dbReference type="GO" id="GO:0046474">
    <property type="term" value="P:glycerophospholipid biosynthetic process"/>
    <property type="evidence" value="ECO:0007669"/>
    <property type="project" value="UniProtKB-UniRule"/>
</dbReference>
<dbReference type="InterPro" id="IPR010946">
    <property type="entry name" value="GGGP_synth"/>
</dbReference>
<keyword evidence="2 9" id="KW-0808">Transferase</keyword>
<dbReference type="GO" id="GO:0000287">
    <property type="term" value="F:magnesium ion binding"/>
    <property type="evidence" value="ECO:0007669"/>
    <property type="project" value="UniProtKB-UniRule"/>
</dbReference>
<dbReference type="NCBIfam" id="TIGR01769">
    <property type="entry name" value="GGGP"/>
    <property type="match status" value="1"/>
</dbReference>
<protein>
    <recommendedName>
        <fullName evidence="9">Geranylgeranylglyceryl phosphate synthase</fullName>
        <shortName evidence="9">GGGP synthase</shortName>
        <shortName evidence="9">GGGPS</shortName>
        <ecNumber evidence="9">2.5.1.41</ecNumber>
    </recommendedName>
    <alternativeName>
        <fullName evidence="9">(S)-3-O-geranylgeranylglyceryl phosphate synthase</fullName>
    </alternativeName>
    <alternativeName>
        <fullName evidence="9">Phosphoglycerol geranylgeranyltransferase</fullName>
    </alternativeName>
</protein>
<dbReference type="CDD" id="cd02812">
    <property type="entry name" value="PcrB_like"/>
    <property type="match status" value="1"/>
</dbReference>
<comment type="function">
    <text evidence="9">Prenyltransferase that catalyzes the transfer of the geranylgeranyl moiety of geranylgeranyl diphosphate (GGPP) to the C3 hydroxyl of sn-glycerol-1-phosphate (G1P).</text>
</comment>
<comment type="caution">
    <text evidence="9">Lacks conserved residue(s) required for the propagation of feature annotation.</text>
</comment>
<evidence type="ECO:0000256" key="5">
    <source>
        <dbReference type="ARBA" id="ARBA00023098"/>
    </source>
</evidence>
<evidence type="ECO:0000256" key="4">
    <source>
        <dbReference type="ARBA" id="ARBA00022842"/>
    </source>
</evidence>
<accession>A0A098LD14</accession>
<evidence type="ECO:0000256" key="7">
    <source>
        <dbReference type="ARBA" id="ARBA00023264"/>
    </source>
</evidence>
<dbReference type="AlphaFoldDB" id="A0A098LD14"/>
<evidence type="ECO:0000256" key="6">
    <source>
        <dbReference type="ARBA" id="ARBA00023209"/>
    </source>
</evidence>
<dbReference type="SUPFAM" id="SSF51395">
    <property type="entry name" value="FMN-linked oxidoreductases"/>
    <property type="match status" value="1"/>
</dbReference>
<comment type="cofactor">
    <cofactor evidence="9">
        <name>Mg(2+)</name>
        <dbReference type="ChEBI" id="CHEBI:18420"/>
    </cofactor>
</comment>
<feature type="binding site" evidence="9">
    <location>
        <begin position="223"/>
        <end position="224"/>
    </location>
    <ligand>
        <name>sn-glycerol 1-phosphate</name>
        <dbReference type="ChEBI" id="CHEBI:57685"/>
    </ligand>
</feature>
<sequence length="251" mass="26862">MYQDLIEKKKKGLKSFAVLLDPDKIDDQKCLSIVRSAEEEGVDYFFIGGSLMTSGDMERTISIIKNQSSIPVAIFPGSNLQIYPNADAILLLSLISGRNPEYLIGQHVVAAPLLKRSGLEVISTGYMLVDCGKPTTVSYISNTTPIPYDKPEIAACTAIAGEMLGLKLIYLEGGSGALRSISGEMVEQVVQNVNLPLIVGGGIRDAETAVKIMKAGADVIVVGNAIEKNPGLIGKIAAMKRELNASQEKNH</sequence>
<dbReference type="InterPro" id="IPR039074">
    <property type="entry name" value="GGGP/HepGP_synthase_I"/>
</dbReference>
<organism evidence="10 11">
    <name type="scientific">Sporocytophaga myxococcoides</name>
    <dbReference type="NCBI Taxonomy" id="153721"/>
    <lineage>
        <taxon>Bacteria</taxon>
        <taxon>Pseudomonadati</taxon>
        <taxon>Bacteroidota</taxon>
        <taxon>Cytophagia</taxon>
        <taxon>Cytophagales</taxon>
        <taxon>Cytophagaceae</taxon>
        <taxon>Sporocytophaga</taxon>
    </lineage>
</organism>
<feature type="binding site" evidence="9">
    <location>
        <begin position="201"/>
        <end position="202"/>
    </location>
    <ligand>
        <name>sn-glycerol 1-phosphate</name>
        <dbReference type="ChEBI" id="CHEBI:57685"/>
    </ligand>
</feature>
<reference evidence="10 11" key="1">
    <citation type="submission" date="2014-09" db="EMBL/GenBank/DDBJ databases">
        <title>Sporocytophaga myxococcoides PG-01 genome sequencing.</title>
        <authorList>
            <person name="Liu L."/>
            <person name="Gao P.J."/>
            <person name="Chen G.J."/>
            <person name="Wang L.S."/>
        </authorList>
    </citation>
    <scope>NUCLEOTIDE SEQUENCE [LARGE SCALE GENOMIC DNA]</scope>
    <source>
        <strain evidence="10 11">PG-01</strain>
    </source>
</reference>
<keyword evidence="6 9" id="KW-0594">Phospholipid biosynthesis</keyword>
<feature type="binding site" evidence="9">
    <location>
        <position position="50"/>
    </location>
    <ligand>
        <name>Mg(2+)</name>
        <dbReference type="ChEBI" id="CHEBI:18420"/>
    </ligand>
</feature>
<evidence type="ECO:0000256" key="8">
    <source>
        <dbReference type="ARBA" id="ARBA00047288"/>
    </source>
</evidence>
<evidence type="ECO:0000256" key="2">
    <source>
        <dbReference type="ARBA" id="ARBA00022679"/>
    </source>
</evidence>
<keyword evidence="11" id="KW-1185">Reference proteome</keyword>